<gene>
    <name evidence="5" type="ORF">EKG37_11030</name>
</gene>
<dbReference type="OrthoDB" id="9807885at2"/>
<dbReference type="PROSITE" id="PS00600">
    <property type="entry name" value="AA_TRANSFER_CLASS_3"/>
    <property type="match status" value="1"/>
</dbReference>
<dbReference type="Gene3D" id="3.40.640.10">
    <property type="entry name" value="Type I PLP-dependent aspartate aminotransferase-like (Major domain)"/>
    <property type="match status" value="1"/>
</dbReference>
<dbReference type="InterPro" id="IPR015421">
    <property type="entry name" value="PyrdxlP-dep_Trfase_major"/>
</dbReference>
<name>A0A3S0IU11_9BACI</name>
<dbReference type="InterPro" id="IPR015424">
    <property type="entry name" value="PyrdxlP-dep_Trfase"/>
</dbReference>
<dbReference type="GO" id="GO:0008483">
    <property type="term" value="F:transaminase activity"/>
    <property type="evidence" value="ECO:0007669"/>
    <property type="project" value="UniProtKB-KW"/>
</dbReference>
<dbReference type="Pfam" id="PF00202">
    <property type="entry name" value="Aminotran_3"/>
    <property type="match status" value="1"/>
</dbReference>
<dbReference type="CDD" id="cd00610">
    <property type="entry name" value="OAT_like"/>
    <property type="match status" value="1"/>
</dbReference>
<keyword evidence="5" id="KW-0032">Aminotransferase</keyword>
<dbReference type="RefSeq" id="WP_126408725.1">
    <property type="nucleotide sequence ID" value="NZ_RXNT01000008.1"/>
</dbReference>
<dbReference type="PIRSF" id="PIRSF000521">
    <property type="entry name" value="Transaminase_4ab_Lys_Orn"/>
    <property type="match status" value="1"/>
</dbReference>
<dbReference type="PANTHER" id="PTHR43094">
    <property type="entry name" value="AMINOTRANSFERASE"/>
    <property type="match status" value="1"/>
</dbReference>
<dbReference type="PANTHER" id="PTHR43094:SF1">
    <property type="entry name" value="AMINOTRANSFERASE CLASS-III"/>
    <property type="match status" value="1"/>
</dbReference>
<evidence type="ECO:0000256" key="1">
    <source>
        <dbReference type="ARBA" id="ARBA00001933"/>
    </source>
</evidence>
<dbReference type="InterPro" id="IPR005814">
    <property type="entry name" value="Aminotrans_3"/>
</dbReference>
<reference evidence="5 6" key="1">
    <citation type="submission" date="2018-12" db="EMBL/GenBank/DDBJ databases">
        <title>Bacillus yapensis draft genome sequence.</title>
        <authorList>
            <person name="Yu L."/>
            <person name="Xu X."/>
            <person name="Tang X."/>
        </authorList>
    </citation>
    <scope>NUCLEOTIDE SEQUENCE [LARGE SCALE GENOMIC DNA]</scope>
    <source>
        <strain evidence="5 6">XXST-01</strain>
    </source>
</reference>
<keyword evidence="3 4" id="KW-0663">Pyridoxal phosphate</keyword>
<dbReference type="AlphaFoldDB" id="A0A3S0IU11"/>
<keyword evidence="6" id="KW-1185">Reference proteome</keyword>
<dbReference type="Proteomes" id="UP000271374">
    <property type="component" value="Unassembled WGS sequence"/>
</dbReference>
<dbReference type="GO" id="GO:0030170">
    <property type="term" value="F:pyridoxal phosphate binding"/>
    <property type="evidence" value="ECO:0007669"/>
    <property type="project" value="InterPro"/>
</dbReference>
<evidence type="ECO:0000256" key="2">
    <source>
        <dbReference type="ARBA" id="ARBA00008954"/>
    </source>
</evidence>
<evidence type="ECO:0000313" key="6">
    <source>
        <dbReference type="Proteomes" id="UP000271374"/>
    </source>
</evidence>
<evidence type="ECO:0000313" key="5">
    <source>
        <dbReference type="EMBL" id="RTR31407.1"/>
    </source>
</evidence>
<organism evidence="5 6">
    <name type="scientific">Bacillus yapensis</name>
    <dbReference type="NCBI Taxonomy" id="2492960"/>
    <lineage>
        <taxon>Bacteria</taxon>
        <taxon>Bacillati</taxon>
        <taxon>Bacillota</taxon>
        <taxon>Bacilli</taxon>
        <taxon>Bacillales</taxon>
        <taxon>Bacillaceae</taxon>
        <taxon>Bacillus</taxon>
    </lineage>
</organism>
<sequence>MEHSYLIKPMLASHYPTAVYGKGIYIYDENGKAYLDGSSGAVTASIGHAVPEIIEAMTKQAERISFVYRSQFTTKEAEDLARKLSEIDFIKDGHYSSFFVNSGSEATETAMKIAIQHWQEQGRPTKNKVISRWTSYHGITMGALSLSGHSERRRRFVSLLDDLPTIPAPYCYRCPFNLTYPSCQLKCASELDAAIQRIGSDHIAAFIAEPIIGAAGAVIVPPDGYYERIKEICEENEILFIADEVMTGIGRTGKTLAMEHWGVVPDIIALGKGMSAGYTPIAATLASEKVLAPILQGSKIVMSGHTYSANPQSAAVSLAVLEYIEKHNLVNEAEEKGAYLLAELQKLAEYFSIIGDVRGKGLMVGVEFVSDRLSKTPFPKNLDLTNLIVLAARDKGLLIYPASAGVEGGDGDAVIIAPPLTIKKEEIDQLVELFKETITDIQKNKEVQHDEGSLT</sequence>
<dbReference type="InterPro" id="IPR015422">
    <property type="entry name" value="PyrdxlP-dep_Trfase_small"/>
</dbReference>
<proteinExistence type="inferred from homology"/>
<accession>A0A3S0IU11</accession>
<evidence type="ECO:0000256" key="4">
    <source>
        <dbReference type="RuleBase" id="RU003560"/>
    </source>
</evidence>
<dbReference type="FunFam" id="3.40.640.10:FF:000004">
    <property type="entry name" value="Acetylornithine aminotransferase"/>
    <property type="match status" value="1"/>
</dbReference>
<dbReference type="Gene3D" id="3.90.1150.10">
    <property type="entry name" value="Aspartate Aminotransferase, domain 1"/>
    <property type="match status" value="1"/>
</dbReference>
<dbReference type="InterPro" id="IPR049704">
    <property type="entry name" value="Aminotrans_3_PPA_site"/>
</dbReference>
<dbReference type="NCBIfam" id="NF005375">
    <property type="entry name" value="PRK06917.1"/>
    <property type="match status" value="1"/>
</dbReference>
<comment type="similarity">
    <text evidence="2 4">Belongs to the class-III pyridoxal-phosphate-dependent aminotransferase family.</text>
</comment>
<keyword evidence="5" id="KW-0808">Transferase</keyword>
<comment type="caution">
    <text evidence="5">The sequence shown here is derived from an EMBL/GenBank/DDBJ whole genome shotgun (WGS) entry which is preliminary data.</text>
</comment>
<dbReference type="SUPFAM" id="SSF53383">
    <property type="entry name" value="PLP-dependent transferases"/>
    <property type="match status" value="1"/>
</dbReference>
<comment type="cofactor">
    <cofactor evidence="1">
        <name>pyridoxal 5'-phosphate</name>
        <dbReference type="ChEBI" id="CHEBI:597326"/>
    </cofactor>
</comment>
<dbReference type="EMBL" id="RXNT01000008">
    <property type="protein sequence ID" value="RTR31407.1"/>
    <property type="molecule type" value="Genomic_DNA"/>
</dbReference>
<evidence type="ECO:0000256" key="3">
    <source>
        <dbReference type="ARBA" id="ARBA00022898"/>
    </source>
</evidence>
<protein>
    <submittedName>
        <fullName evidence="5">Aspartate aminotransferase family protein</fullName>
    </submittedName>
</protein>